<dbReference type="SUPFAM" id="SSF51294">
    <property type="entry name" value="Hedgehog/intein (Hint) domain"/>
    <property type="match status" value="1"/>
</dbReference>
<dbReference type="GO" id="GO:0016539">
    <property type="term" value="P:intein-mediated protein splicing"/>
    <property type="evidence" value="ECO:0007669"/>
    <property type="project" value="InterPro"/>
</dbReference>
<dbReference type="PROSITE" id="PS50817">
    <property type="entry name" value="INTEIN_N_TER"/>
    <property type="match status" value="1"/>
</dbReference>
<dbReference type="CDD" id="cd00081">
    <property type="entry name" value="Hint"/>
    <property type="match status" value="1"/>
</dbReference>
<comment type="caution">
    <text evidence="1">The sequence shown here is derived from an EMBL/GenBank/DDBJ whole genome shotgun (WGS) entry which is preliminary data.</text>
</comment>
<reference evidence="2" key="1">
    <citation type="submission" date="2017-09" db="EMBL/GenBank/DDBJ databases">
        <title>Depth-based differentiation of microbial function through sediment-hosted aquifers and enrichment of novel symbionts in the deep terrestrial subsurface.</title>
        <authorList>
            <person name="Probst A.J."/>
            <person name="Ladd B."/>
            <person name="Jarett J.K."/>
            <person name="Geller-Mcgrath D.E."/>
            <person name="Sieber C.M.K."/>
            <person name="Emerson J.B."/>
            <person name="Anantharaman K."/>
            <person name="Thomas B.C."/>
            <person name="Malmstrom R."/>
            <person name="Stieglmeier M."/>
            <person name="Klingl A."/>
            <person name="Woyke T."/>
            <person name="Ryan C.M."/>
            <person name="Banfield J.F."/>
        </authorList>
    </citation>
    <scope>NUCLEOTIDE SEQUENCE [LARGE SCALE GENOMIC DNA]</scope>
</reference>
<sequence length="81" mass="9307">KNSDDGEDEDKEYNYFACRIDEVLPDDEVLSLNESTNTLQYAKIIALMDKGIQDIYEITTKSGKIIRTTASHPYLVQIYEN</sequence>
<organism evidence="1 2">
    <name type="scientific">Candidatus Falkowbacteria bacterium CG_4_10_14_0_2_um_filter_41_15</name>
    <dbReference type="NCBI Taxonomy" id="1974554"/>
    <lineage>
        <taxon>Bacteria</taxon>
        <taxon>Candidatus Falkowiibacteriota</taxon>
    </lineage>
</organism>
<dbReference type="Gene3D" id="2.170.16.10">
    <property type="entry name" value="Hedgehog/Intein (Hint) domain"/>
    <property type="match status" value="1"/>
</dbReference>
<evidence type="ECO:0000313" key="1">
    <source>
        <dbReference type="EMBL" id="PJA08868.1"/>
    </source>
</evidence>
<protein>
    <recommendedName>
        <fullName evidence="3">Hint domain-containing protein</fullName>
    </recommendedName>
</protein>
<dbReference type="AlphaFoldDB" id="A0A2M7VXK0"/>
<dbReference type="InterPro" id="IPR006141">
    <property type="entry name" value="Intein_N"/>
</dbReference>
<dbReference type="Proteomes" id="UP000228743">
    <property type="component" value="Unassembled WGS sequence"/>
</dbReference>
<dbReference type="EMBL" id="PFPX01000101">
    <property type="protein sequence ID" value="PJA08868.1"/>
    <property type="molecule type" value="Genomic_DNA"/>
</dbReference>
<accession>A0A2M7VXK0</accession>
<dbReference type="InterPro" id="IPR036844">
    <property type="entry name" value="Hint_dom_sf"/>
</dbReference>
<evidence type="ECO:0008006" key="3">
    <source>
        <dbReference type="Google" id="ProtNLM"/>
    </source>
</evidence>
<dbReference type="NCBIfam" id="TIGR01445">
    <property type="entry name" value="intein_Nterm"/>
    <property type="match status" value="1"/>
</dbReference>
<evidence type="ECO:0000313" key="2">
    <source>
        <dbReference type="Proteomes" id="UP000228743"/>
    </source>
</evidence>
<feature type="non-terminal residue" evidence="1">
    <location>
        <position position="1"/>
    </location>
</feature>
<gene>
    <name evidence="1" type="ORF">COX68_03690</name>
</gene>
<proteinExistence type="predicted"/>
<name>A0A2M7VXK0_9BACT</name>